<sequence>TSVLIIALSANLLAKIRSFLNSSLDFGGLKWIKDVKVMSVFPLP</sequence>
<evidence type="ECO:0000313" key="2">
    <source>
        <dbReference type="Proteomes" id="UP000051530"/>
    </source>
</evidence>
<organism evidence="1 2">
    <name type="scientific">Pseudoloma neurophilia</name>
    <dbReference type="NCBI Taxonomy" id="146866"/>
    <lineage>
        <taxon>Eukaryota</taxon>
        <taxon>Fungi</taxon>
        <taxon>Fungi incertae sedis</taxon>
        <taxon>Microsporidia</taxon>
        <taxon>Pseudoloma</taxon>
    </lineage>
</organism>
<dbReference type="VEuPathDB" id="MicrosporidiaDB:M153_3100046875"/>
<dbReference type="EMBL" id="LGUB01000006">
    <property type="protein sequence ID" value="KRH95115.1"/>
    <property type="molecule type" value="Genomic_DNA"/>
</dbReference>
<name>A0A0R0MA17_9MICR</name>
<evidence type="ECO:0000313" key="1">
    <source>
        <dbReference type="EMBL" id="KRH95115.1"/>
    </source>
</evidence>
<feature type="non-terminal residue" evidence="1">
    <location>
        <position position="1"/>
    </location>
</feature>
<comment type="caution">
    <text evidence="1">The sequence shown here is derived from an EMBL/GenBank/DDBJ whole genome shotgun (WGS) entry which is preliminary data.</text>
</comment>
<accession>A0A0R0MA17</accession>
<protein>
    <submittedName>
        <fullName evidence="1">Uncharacterized protein</fullName>
    </submittedName>
</protein>
<dbReference type="Proteomes" id="UP000051530">
    <property type="component" value="Unassembled WGS sequence"/>
</dbReference>
<proteinExistence type="predicted"/>
<reference evidence="1 2" key="1">
    <citation type="submission" date="2015-07" db="EMBL/GenBank/DDBJ databases">
        <title>The genome of Pseudoloma neurophilia, a relevant intracellular parasite of the zebrafish.</title>
        <authorList>
            <person name="Ndikumana S."/>
            <person name="Pelin A."/>
            <person name="Sanders J."/>
            <person name="Corradi N."/>
        </authorList>
    </citation>
    <scope>NUCLEOTIDE SEQUENCE [LARGE SCALE GENOMIC DNA]</scope>
    <source>
        <strain evidence="1 2">MK1</strain>
    </source>
</reference>
<keyword evidence="2" id="KW-1185">Reference proteome</keyword>
<gene>
    <name evidence="1" type="ORF">M153_3100046875</name>
</gene>
<dbReference type="AlphaFoldDB" id="A0A0R0MA17"/>